<proteinExistence type="inferred from homology"/>
<dbReference type="PANTHER" id="PTHR33337:SF40">
    <property type="entry name" value="CENP-V_GFA DOMAIN-CONTAINING PROTEIN-RELATED"/>
    <property type="match status" value="1"/>
</dbReference>
<dbReference type="RefSeq" id="WP_007002697.1">
    <property type="nucleotide sequence ID" value="NZ_GG770777.1"/>
</dbReference>
<evidence type="ECO:0000256" key="1">
    <source>
        <dbReference type="ARBA" id="ARBA00005495"/>
    </source>
</evidence>
<dbReference type="GO" id="GO:0016846">
    <property type="term" value="F:carbon-sulfur lyase activity"/>
    <property type="evidence" value="ECO:0007669"/>
    <property type="project" value="InterPro"/>
</dbReference>
<evidence type="ECO:0000256" key="2">
    <source>
        <dbReference type="ARBA" id="ARBA00022723"/>
    </source>
</evidence>
<dbReference type="InterPro" id="IPR011057">
    <property type="entry name" value="Mss4-like_sf"/>
</dbReference>
<dbReference type="Pfam" id="PF04828">
    <property type="entry name" value="GFA"/>
    <property type="match status" value="1"/>
</dbReference>
<dbReference type="PROSITE" id="PS51891">
    <property type="entry name" value="CENP_V_GFA"/>
    <property type="match status" value="1"/>
</dbReference>
<protein>
    <submittedName>
        <fullName evidence="6">S-(Hydroxymethyl)glutathione synthase</fullName>
    </submittedName>
</protein>
<gene>
    <name evidence="6" type="ORF">HMPREF0731_3667</name>
</gene>
<sequence>MLTGGCHCGAIRYRAEGRPSHPTLCHCTDCRRSSGAPVVAWFTVATKGFHLLRGAMRYYESSPGVQRGFCDACGCSLSWGQRDGAEIDIATASLDAPEAVPPQDHTWFGSRLPWMQPGDALPRHARERGKGLAE</sequence>
<evidence type="ECO:0000313" key="6">
    <source>
        <dbReference type="EMBL" id="EFH10111.1"/>
    </source>
</evidence>
<evidence type="ECO:0000256" key="4">
    <source>
        <dbReference type="ARBA" id="ARBA00023239"/>
    </source>
</evidence>
<dbReference type="OrthoDB" id="9807246at2"/>
<keyword evidence="7" id="KW-1185">Reference proteome</keyword>
<keyword evidence="3" id="KW-0862">Zinc</keyword>
<reference evidence="6 7" key="1">
    <citation type="submission" date="2010-04" db="EMBL/GenBank/DDBJ databases">
        <authorList>
            <person name="Qin X."/>
            <person name="Bachman B."/>
            <person name="Battles P."/>
            <person name="Bell A."/>
            <person name="Bess C."/>
            <person name="Bickham C."/>
            <person name="Chaboub L."/>
            <person name="Chen D."/>
            <person name="Coyle M."/>
            <person name="Deiros D.R."/>
            <person name="Dinh H."/>
            <person name="Forbes L."/>
            <person name="Fowler G."/>
            <person name="Francisco L."/>
            <person name="Fu Q."/>
            <person name="Gubbala S."/>
            <person name="Hale W."/>
            <person name="Han Y."/>
            <person name="Hemphill L."/>
            <person name="Highlander S.K."/>
            <person name="Hirani K."/>
            <person name="Hogues M."/>
            <person name="Jackson L."/>
            <person name="Jakkamsetti A."/>
            <person name="Javaid M."/>
            <person name="Jiang H."/>
            <person name="Korchina V."/>
            <person name="Kovar C."/>
            <person name="Lara F."/>
            <person name="Lee S."/>
            <person name="Mata R."/>
            <person name="Mathew T."/>
            <person name="Moen C."/>
            <person name="Morales K."/>
            <person name="Munidasa M."/>
            <person name="Nazareth L."/>
            <person name="Ngo R."/>
            <person name="Nguyen L."/>
            <person name="Okwuonu G."/>
            <person name="Ongeri F."/>
            <person name="Patil S."/>
            <person name="Petrosino J."/>
            <person name="Pham C."/>
            <person name="Pham P."/>
            <person name="Pu L.-L."/>
            <person name="Puazo M."/>
            <person name="Raj R."/>
            <person name="Reid J."/>
            <person name="Rouhana J."/>
            <person name="Saada N."/>
            <person name="Shang Y."/>
            <person name="Simmons D."/>
            <person name="Thornton R."/>
            <person name="Warren J."/>
            <person name="Weissenberger G."/>
            <person name="Zhang J."/>
            <person name="Zhang L."/>
            <person name="Zhou C."/>
            <person name="Zhu D."/>
            <person name="Muzny D."/>
            <person name="Worley K."/>
            <person name="Gibbs R."/>
        </authorList>
    </citation>
    <scope>NUCLEOTIDE SEQUENCE [LARGE SCALE GENOMIC DNA]</scope>
    <source>
        <strain evidence="6 7">ATCC 49957</strain>
    </source>
</reference>
<dbReference type="HOGENOM" id="CLU_055491_4_3_5"/>
<dbReference type="EMBL" id="ADVL01000700">
    <property type="protein sequence ID" value="EFH10111.1"/>
    <property type="molecule type" value="Genomic_DNA"/>
</dbReference>
<accession>D5RRF5</accession>
<dbReference type="GO" id="GO:0046872">
    <property type="term" value="F:metal ion binding"/>
    <property type="evidence" value="ECO:0007669"/>
    <property type="project" value="UniProtKB-KW"/>
</dbReference>
<keyword evidence="2" id="KW-0479">Metal-binding</keyword>
<dbReference type="SUPFAM" id="SSF51316">
    <property type="entry name" value="Mss4-like"/>
    <property type="match status" value="1"/>
</dbReference>
<comment type="similarity">
    <text evidence="1">Belongs to the Gfa family.</text>
</comment>
<dbReference type="AlphaFoldDB" id="D5RRF5"/>
<evidence type="ECO:0000259" key="5">
    <source>
        <dbReference type="PROSITE" id="PS51891"/>
    </source>
</evidence>
<feature type="domain" description="CENP-V/GFA" evidence="5">
    <location>
        <begin position="2"/>
        <end position="104"/>
    </location>
</feature>
<dbReference type="InterPro" id="IPR006913">
    <property type="entry name" value="CENP-V/GFA"/>
</dbReference>
<name>D5RRF5_9PROT</name>
<dbReference type="Proteomes" id="UP000005324">
    <property type="component" value="Unassembled WGS sequence"/>
</dbReference>
<keyword evidence="4" id="KW-0456">Lyase</keyword>
<evidence type="ECO:0000256" key="3">
    <source>
        <dbReference type="ARBA" id="ARBA00022833"/>
    </source>
</evidence>
<dbReference type="PANTHER" id="PTHR33337">
    <property type="entry name" value="GFA DOMAIN-CONTAINING PROTEIN"/>
    <property type="match status" value="1"/>
</dbReference>
<dbReference type="Gene3D" id="3.90.1590.10">
    <property type="entry name" value="glutathione-dependent formaldehyde- activating enzyme (gfa)"/>
    <property type="match status" value="1"/>
</dbReference>
<organism evidence="6 7">
    <name type="scientific">Pseudoroseomonas cervicalis ATCC 49957</name>
    <dbReference type="NCBI Taxonomy" id="525371"/>
    <lineage>
        <taxon>Bacteria</taxon>
        <taxon>Pseudomonadati</taxon>
        <taxon>Pseudomonadota</taxon>
        <taxon>Alphaproteobacteria</taxon>
        <taxon>Acetobacterales</taxon>
        <taxon>Roseomonadaceae</taxon>
        <taxon>Roseomonas</taxon>
    </lineage>
</organism>
<evidence type="ECO:0000313" key="7">
    <source>
        <dbReference type="Proteomes" id="UP000005324"/>
    </source>
</evidence>
<comment type="caution">
    <text evidence="6">The sequence shown here is derived from an EMBL/GenBank/DDBJ whole genome shotgun (WGS) entry which is preliminary data.</text>
</comment>